<reference evidence="17 18" key="1">
    <citation type="submission" date="2018-11" db="EMBL/GenBank/DDBJ databases">
        <title>Genomic Encyclopedia of Type Strains, Phase IV (KMG-IV): sequencing the most valuable type-strain genomes for metagenomic binning, comparative biology and taxonomic classification.</title>
        <authorList>
            <person name="Goeker M."/>
        </authorList>
    </citation>
    <scope>NUCLEOTIDE SEQUENCE [LARGE SCALE GENOMIC DNA]</scope>
    <source>
        <strain evidence="17 18">DSM 101684</strain>
    </source>
</reference>
<evidence type="ECO:0000256" key="9">
    <source>
        <dbReference type="ARBA" id="ARBA00022723"/>
    </source>
</evidence>
<evidence type="ECO:0000256" key="8">
    <source>
        <dbReference type="ARBA" id="ARBA00022643"/>
    </source>
</evidence>
<dbReference type="PANTHER" id="PTHR24291">
    <property type="entry name" value="CYTOCHROME P450 FAMILY 4"/>
    <property type="match status" value="1"/>
</dbReference>
<comment type="cofactor">
    <cofactor evidence="1">
        <name>FMN</name>
        <dbReference type="ChEBI" id="CHEBI:58210"/>
    </cofactor>
</comment>
<keyword evidence="6 15" id="KW-0349">Heme</keyword>
<dbReference type="InterPro" id="IPR001128">
    <property type="entry name" value="Cyt_P450"/>
</dbReference>
<evidence type="ECO:0000313" key="17">
    <source>
        <dbReference type="EMBL" id="RPE73106.1"/>
    </source>
</evidence>
<dbReference type="CDD" id="cd11068">
    <property type="entry name" value="CYP120A1"/>
    <property type="match status" value="1"/>
</dbReference>
<feature type="binding site" description="axial binding residue" evidence="15">
    <location>
        <position position="415"/>
    </location>
    <ligand>
        <name>heme</name>
        <dbReference type="ChEBI" id="CHEBI:30413"/>
    </ligand>
    <ligandPart>
        <name>Fe</name>
        <dbReference type="ChEBI" id="CHEBI:18248"/>
    </ligandPart>
</feature>
<dbReference type="PRINTS" id="PR00463">
    <property type="entry name" value="EP450I"/>
</dbReference>
<comment type="caution">
    <text evidence="17">The sequence shown here is derived from an EMBL/GenBank/DDBJ whole genome shotgun (WGS) entry which is preliminary data.</text>
</comment>
<keyword evidence="12 16" id="KW-0560">Oxidoreductase</keyword>
<proteinExistence type="inferred from homology"/>
<keyword evidence="5" id="KW-0813">Transport</keyword>
<keyword evidence="11" id="KW-0521">NADP</keyword>
<evidence type="ECO:0000256" key="5">
    <source>
        <dbReference type="ARBA" id="ARBA00022448"/>
    </source>
</evidence>
<organism evidence="17 18">
    <name type="scientific">Tibeticola sediminis</name>
    <dbReference type="NCBI Taxonomy" id="1917811"/>
    <lineage>
        <taxon>Bacteria</taxon>
        <taxon>Pseudomonadati</taxon>
        <taxon>Pseudomonadota</taxon>
        <taxon>Betaproteobacteria</taxon>
        <taxon>Burkholderiales</taxon>
        <taxon>Comamonadaceae</taxon>
        <taxon>Tibeticola</taxon>
    </lineage>
</organism>
<evidence type="ECO:0000256" key="2">
    <source>
        <dbReference type="ARBA" id="ARBA00001974"/>
    </source>
</evidence>
<dbReference type="RefSeq" id="WP_124220678.1">
    <property type="nucleotide sequence ID" value="NZ_RKQL01000001.1"/>
</dbReference>
<dbReference type="Gene3D" id="1.10.630.10">
    <property type="entry name" value="Cytochrome P450"/>
    <property type="match status" value="1"/>
</dbReference>
<evidence type="ECO:0000256" key="6">
    <source>
        <dbReference type="ARBA" id="ARBA00022617"/>
    </source>
</evidence>
<comment type="similarity">
    <text evidence="4 16">Belongs to the cytochrome P450 family.</text>
</comment>
<keyword evidence="13 15" id="KW-0408">Iron</keyword>
<protein>
    <submittedName>
        <fullName evidence="17">Cytochrome P450</fullName>
    </submittedName>
</protein>
<dbReference type="InterPro" id="IPR036396">
    <property type="entry name" value="Cyt_P450_sf"/>
</dbReference>
<dbReference type="Pfam" id="PF00067">
    <property type="entry name" value="p450"/>
    <property type="match status" value="1"/>
</dbReference>
<evidence type="ECO:0000256" key="1">
    <source>
        <dbReference type="ARBA" id="ARBA00001917"/>
    </source>
</evidence>
<dbReference type="GO" id="GO:0005506">
    <property type="term" value="F:iron ion binding"/>
    <property type="evidence" value="ECO:0007669"/>
    <property type="project" value="InterPro"/>
</dbReference>
<keyword evidence="18" id="KW-1185">Reference proteome</keyword>
<dbReference type="GO" id="GO:0016705">
    <property type="term" value="F:oxidoreductase activity, acting on paired donors, with incorporation or reduction of molecular oxygen"/>
    <property type="evidence" value="ECO:0007669"/>
    <property type="project" value="InterPro"/>
</dbReference>
<dbReference type="GO" id="GO:0020037">
    <property type="term" value="F:heme binding"/>
    <property type="evidence" value="ECO:0007669"/>
    <property type="project" value="InterPro"/>
</dbReference>
<dbReference type="FunFam" id="1.10.630.10:FF:000040">
    <property type="entry name" value="Bifunctional cytochrome P450/NADPH--P450 reductase"/>
    <property type="match status" value="1"/>
</dbReference>
<evidence type="ECO:0000256" key="13">
    <source>
        <dbReference type="ARBA" id="ARBA00023004"/>
    </source>
</evidence>
<evidence type="ECO:0000256" key="12">
    <source>
        <dbReference type="ARBA" id="ARBA00023002"/>
    </source>
</evidence>
<dbReference type="PRINTS" id="PR00385">
    <property type="entry name" value="P450"/>
</dbReference>
<dbReference type="PROSITE" id="PS00086">
    <property type="entry name" value="CYTOCHROME_P450"/>
    <property type="match status" value="1"/>
</dbReference>
<dbReference type="InterPro" id="IPR050196">
    <property type="entry name" value="Cytochrome_P450_Monoox"/>
</dbReference>
<dbReference type="OrthoDB" id="9764248at2"/>
<comment type="similarity">
    <text evidence="3">In the N-terminal section; belongs to the cytochrome P450 family.</text>
</comment>
<evidence type="ECO:0000256" key="11">
    <source>
        <dbReference type="ARBA" id="ARBA00022857"/>
    </source>
</evidence>
<evidence type="ECO:0000256" key="10">
    <source>
        <dbReference type="ARBA" id="ARBA00022827"/>
    </source>
</evidence>
<dbReference type="GO" id="GO:0004497">
    <property type="term" value="F:monooxygenase activity"/>
    <property type="evidence" value="ECO:0007669"/>
    <property type="project" value="UniProtKB-KW"/>
</dbReference>
<dbReference type="AlphaFoldDB" id="A0A3N4UQZ3"/>
<evidence type="ECO:0000256" key="3">
    <source>
        <dbReference type="ARBA" id="ARBA00010018"/>
    </source>
</evidence>
<keyword evidence="7" id="KW-0285">Flavoprotein</keyword>
<evidence type="ECO:0000256" key="16">
    <source>
        <dbReference type="RuleBase" id="RU000461"/>
    </source>
</evidence>
<dbReference type="InterPro" id="IPR017972">
    <property type="entry name" value="Cyt_P450_CS"/>
</dbReference>
<evidence type="ECO:0000256" key="15">
    <source>
        <dbReference type="PIRSR" id="PIRSR602401-1"/>
    </source>
</evidence>
<sequence length="467" mass="52970">MGMSVRSNAGSAAPAERLPMPPRWPLLGHLPQLPSGRLTQYFTELARGYPEGIFEIDFAGYRVPFVFSARLVEEVLDERRFRKTMGPPLSSLRALAGDGLFTAEGDEPNWTLAHRILVPAFGQRARQAYHAPMIEVASQLLAHGRCSRGQWLDVSDQMTRLTLDTIALAGFDYRFDSFGREAPHPFVAAMVRVLSEAMRRTAQPRAARWWRWRARRRFQRDIAYLHAVVDEVIRQRRAQPSPVRDLLALMLEGQDPKTGARLSDENIRYQVITFLIAGHETTSGLLSFALHALLRNPEVLARARAEADTVLAGREVPDYADLERLVYIEQVLEETLRLWPTAPAFQVAPYEDVQLAGRWPVRKNRRITVLLPALHRDPAVWDEPERFDPERFSPERRAAIAPHAYRPFGNGSRACIGRQFAMMEAKIALALMLAHFEIEAEPDAPLRIVETLTLKPAGFRVRVQPRA</sequence>
<accession>A0A3N4UQZ3</accession>
<evidence type="ECO:0000256" key="4">
    <source>
        <dbReference type="ARBA" id="ARBA00010617"/>
    </source>
</evidence>
<name>A0A3N4UQZ3_9BURK</name>
<dbReference type="PANTHER" id="PTHR24291:SF50">
    <property type="entry name" value="BIFUNCTIONAL ALBAFLAVENONE MONOOXYGENASE_TERPENE SYNTHASE"/>
    <property type="match status" value="1"/>
</dbReference>
<evidence type="ECO:0000256" key="7">
    <source>
        <dbReference type="ARBA" id="ARBA00022630"/>
    </source>
</evidence>
<dbReference type="InterPro" id="IPR002401">
    <property type="entry name" value="Cyt_P450_E_grp-I"/>
</dbReference>
<keyword evidence="10" id="KW-0274">FAD</keyword>
<evidence type="ECO:0000313" key="18">
    <source>
        <dbReference type="Proteomes" id="UP000272193"/>
    </source>
</evidence>
<dbReference type="EMBL" id="RKQL01000001">
    <property type="protein sequence ID" value="RPE73106.1"/>
    <property type="molecule type" value="Genomic_DNA"/>
</dbReference>
<keyword evidence="14 16" id="KW-0503">Monooxygenase</keyword>
<comment type="cofactor">
    <cofactor evidence="15">
        <name>heme</name>
        <dbReference type="ChEBI" id="CHEBI:30413"/>
    </cofactor>
</comment>
<dbReference type="Proteomes" id="UP000272193">
    <property type="component" value="Unassembled WGS sequence"/>
</dbReference>
<keyword evidence="9 15" id="KW-0479">Metal-binding</keyword>
<gene>
    <name evidence="17" type="ORF">EDC62_0817</name>
</gene>
<dbReference type="SUPFAM" id="SSF48264">
    <property type="entry name" value="Cytochrome P450"/>
    <property type="match status" value="1"/>
</dbReference>
<keyword evidence="8" id="KW-0288">FMN</keyword>
<evidence type="ECO:0000256" key="14">
    <source>
        <dbReference type="ARBA" id="ARBA00023033"/>
    </source>
</evidence>
<comment type="cofactor">
    <cofactor evidence="2">
        <name>FAD</name>
        <dbReference type="ChEBI" id="CHEBI:57692"/>
    </cofactor>
</comment>